<dbReference type="InterPro" id="IPR004046">
    <property type="entry name" value="GST_C"/>
</dbReference>
<sequence>MITATKNLSTEAMSKILEGKNNEYSLLYFPFHGVVAALRAMLAMSGANVTFIQPNDWPVEKNETQFGHMPVLYETDPTTKKTLELTELSVLEEHIGRKFDFLGSNAWESNQILAYNSSTQSLFDKFVTLVIRTSPELRETMREAFVNDFIGGWAKFHERNLQDNIAGGISKQGYYMGEKLSLADLKTVMVVPMMRKLSGDRFISEEKTPGILKVCEMVEADERYKKWTASDDLKLFNEVTKQRFGIFGI</sequence>
<dbReference type="Proteomes" id="UP000823405">
    <property type="component" value="Unassembled WGS sequence"/>
</dbReference>
<dbReference type="OrthoDB" id="414243at2759"/>
<dbReference type="Gene3D" id="1.20.1050.10">
    <property type="match status" value="1"/>
</dbReference>
<dbReference type="InterPro" id="IPR036282">
    <property type="entry name" value="Glutathione-S-Trfase_C_sf"/>
</dbReference>
<dbReference type="PANTHER" id="PTHR11571">
    <property type="entry name" value="GLUTATHIONE S-TRANSFERASE"/>
    <property type="match status" value="1"/>
</dbReference>
<protein>
    <recommendedName>
        <fullName evidence="5">Glutathione S-transferase</fullName>
    </recommendedName>
</protein>
<dbReference type="SUPFAM" id="SSF47616">
    <property type="entry name" value="GST C-terminal domain-like"/>
    <property type="match status" value="1"/>
</dbReference>
<dbReference type="InterPro" id="IPR050213">
    <property type="entry name" value="GST_superfamily"/>
</dbReference>
<evidence type="ECO:0008006" key="5">
    <source>
        <dbReference type="Google" id="ProtNLM"/>
    </source>
</evidence>
<proteinExistence type="predicted"/>
<dbReference type="InterPro" id="IPR010987">
    <property type="entry name" value="Glutathione-S-Trfase_C-like"/>
</dbReference>
<dbReference type="InterPro" id="IPR004045">
    <property type="entry name" value="Glutathione_S-Trfase_N"/>
</dbReference>
<gene>
    <name evidence="3" type="ORF">BGZ97_006483</name>
</gene>
<evidence type="ECO:0000259" key="2">
    <source>
        <dbReference type="PROSITE" id="PS50405"/>
    </source>
</evidence>
<comment type="caution">
    <text evidence="3">The sequence shown here is derived from an EMBL/GenBank/DDBJ whole genome shotgun (WGS) entry which is preliminary data.</text>
</comment>
<dbReference type="Gene3D" id="3.40.30.10">
    <property type="entry name" value="Glutaredoxin"/>
    <property type="match status" value="1"/>
</dbReference>
<dbReference type="GO" id="GO:0006749">
    <property type="term" value="P:glutathione metabolic process"/>
    <property type="evidence" value="ECO:0007669"/>
    <property type="project" value="TreeGrafter"/>
</dbReference>
<keyword evidence="4" id="KW-1185">Reference proteome</keyword>
<evidence type="ECO:0000259" key="1">
    <source>
        <dbReference type="PROSITE" id="PS50404"/>
    </source>
</evidence>
<dbReference type="PROSITE" id="PS50404">
    <property type="entry name" value="GST_NTER"/>
    <property type="match status" value="1"/>
</dbReference>
<feature type="domain" description="GST C-terminal" evidence="2">
    <location>
        <begin position="105"/>
        <end position="244"/>
    </location>
</feature>
<feature type="domain" description="GST N-terminal" evidence="1">
    <location>
        <begin position="22"/>
        <end position="103"/>
    </location>
</feature>
<dbReference type="PROSITE" id="PS50405">
    <property type="entry name" value="GST_CTER"/>
    <property type="match status" value="1"/>
</dbReference>
<name>A0A9P6UEM5_9FUNG</name>
<dbReference type="AlphaFoldDB" id="A0A9P6UEM5"/>
<dbReference type="EMBL" id="JAAAIN010002877">
    <property type="protein sequence ID" value="KAG0289333.1"/>
    <property type="molecule type" value="Genomic_DNA"/>
</dbReference>
<evidence type="ECO:0000313" key="3">
    <source>
        <dbReference type="EMBL" id="KAG0289333.1"/>
    </source>
</evidence>
<dbReference type="Pfam" id="PF14497">
    <property type="entry name" value="GST_C_3"/>
    <property type="match status" value="1"/>
</dbReference>
<evidence type="ECO:0000313" key="4">
    <source>
        <dbReference type="Proteomes" id="UP000823405"/>
    </source>
</evidence>
<reference evidence="3" key="1">
    <citation type="journal article" date="2020" name="Fungal Divers.">
        <title>Resolving the Mortierellaceae phylogeny through synthesis of multi-gene phylogenetics and phylogenomics.</title>
        <authorList>
            <person name="Vandepol N."/>
            <person name="Liber J."/>
            <person name="Desiro A."/>
            <person name="Na H."/>
            <person name="Kennedy M."/>
            <person name="Barry K."/>
            <person name="Grigoriev I.V."/>
            <person name="Miller A.N."/>
            <person name="O'Donnell K."/>
            <person name="Stajich J.E."/>
            <person name="Bonito G."/>
        </authorList>
    </citation>
    <scope>NUCLEOTIDE SEQUENCE</scope>
    <source>
        <strain evidence="3">NVP60</strain>
    </source>
</reference>
<accession>A0A9P6UEM5</accession>
<dbReference type="GO" id="GO:0004364">
    <property type="term" value="F:glutathione transferase activity"/>
    <property type="evidence" value="ECO:0007669"/>
    <property type="project" value="TreeGrafter"/>
</dbReference>
<organism evidence="3 4">
    <name type="scientific">Linnemannia gamsii</name>
    <dbReference type="NCBI Taxonomy" id="64522"/>
    <lineage>
        <taxon>Eukaryota</taxon>
        <taxon>Fungi</taxon>
        <taxon>Fungi incertae sedis</taxon>
        <taxon>Mucoromycota</taxon>
        <taxon>Mortierellomycotina</taxon>
        <taxon>Mortierellomycetes</taxon>
        <taxon>Mortierellales</taxon>
        <taxon>Mortierellaceae</taxon>
        <taxon>Linnemannia</taxon>
    </lineage>
</organism>